<comment type="similarity">
    <text evidence="14">Belongs to the HSF family.</text>
</comment>
<evidence type="ECO:0000256" key="6">
    <source>
        <dbReference type="ARBA" id="ARBA00022840"/>
    </source>
</evidence>
<evidence type="ECO:0000256" key="11">
    <source>
        <dbReference type="ARBA" id="ARBA00023186"/>
    </source>
</evidence>
<dbReference type="CDD" id="cd03344">
    <property type="entry name" value="GroEL"/>
    <property type="match status" value="1"/>
</dbReference>
<evidence type="ECO:0000256" key="13">
    <source>
        <dbReference type="RuleBase" id="RU000418"/>
    </source>
</evidence>
<comment type="caution">
    <text evidence="18">The sequence shown here is derived from an EMBL/GenBank/DDBJ whole genome shotgun (WGS) entry which is preliminary data.</text>
</comment>
<evidence type="ECO:0000256" key="2">
    <source>
        <dbReference type="ARBA" id="ARBA00006607"/>
    </source>
</evidence>
<dbReference type="InterPro" id="IPR036390">
    <property type="entry name" value="WH_DNA-bd_sf"/>
</dbReference>
<evidence type="ECO:0000256" key="3">
    <source>
        <dbReference type="ARBA" id="ARBA00011233"/>
    </source>
</evidence>
<dbReference type="Proteomes" id="UP000734854">
    <property type="component" value="Unassembled WGS sequence"/>
</dbReference>
<evidence type="ECO:0000256" key="14">
    <source>
        <dbReference type="RuleBase" id="RU004020"/>
    </source>
</evidence>
<keyword evidence="12" id="KW-0539">Nucleus</keyword>
<keyword evidence="7" id="KW-0805">Transcription regulation</keyword>
<dbReference type="SUPFAM" id="SSF48592">
    <property type="entry name" value="GroEL equatorial domain-like"/>
    <property type="match status" value="2"/>
</dbReference>
<dbReference type="InterPro" id="IPR027413">
    <property type="entry name" value="GROEL-like_equatorial_sf"/>
</dbReference>
<gene>
    <name evidence="18" type="ORF">ZIOFF_025005</name>
</gene>
<dbReference type="PRINTS" id="PR00298">
    <property type="entry name" value="CHAPERONIN60"/>
</dbReference>
<dbReference type="NCBIfam" id="NF009487">
    <property type="entry name" value="PRK12849.1"/>
    <property type="match status" value="1"/>
</dbReference>
<dbReference type="GO" id="GO:0005524">
    <property type="term" value="F:ATP binding"/>
    <property type="evidence" value="ECO:0007669"/>
    <property type="project" value="UniProtKB-KW"/>
</dbReference>
<keyword evidence="9" id="KW-0238">DNA-binding</keyword>
<dbReference type="FunFam" id="1.10.10.10:FF:000057">
    <property type="entry name" value="Heat shock transcription factor 1"/>
    <property type="match status" value="1"/>
</dbReference>
<dbReference type="FunFam" id="3.50.7.10:FF:000001">
    <property type="entry name" value="60 kDa chaperonin"/>
    <property type="match status" value="1"/>
</dbReference>
<dbReference type="InterPro" id="IPR001844">
    <property type="entry name" value="Cpn60/GroEL"/>
</dbReference>
<dbReference type="InterPro" id="IPR000232">
    <property type="entry name" value="HSF_DNA-bd"/>
</dbReference>
<organism evidence="18 19">
    <name type="scientific">Zingiber officinale</name>
    <name type="common">Ginger</name>
    <name type="synonym">Amomum zingiber</name>
    <dbReference type="NCBI Taxonomy" id="94328"/>
    <lineage>
        <taxon>Eukaryota</taxon>
        <taxon>Viridiplantae</taxon>
        <taxon>Streptophyta</taxon>
        <taxon>Embryophyta</taxon>
        <taxon>Tracheophyta</taxon>
        <taxon>Spermatophyta</taxon>
        <taxon>Magnoliopsida</taxon>
        <taxon>Liliopsida</taxon>
        <taxon>Zingiberales</taxon>
        <taxon>Zingiberaceae</taxon>
        <taxon>Zingiber</taxon>
    </lineage>
</organism>
<dbReference type="PANTHER" id="PTHR45633">
    <property type="entry name" value="60 KDA HEAT SHOCK PROTEIN, MITOCHONDRIAL"/>
    <property type="match status" value="1"/>
</dbReference>
<dbReference type="GO" id="GO:0003700">
    <property type="term" value="F:DNA-binding transcription factor activity"/>
    <property type="evidence" value="ECO:0007669"/>
    <property type="project" value="InterPro"/>
</dbReference>
<reference evidence="18 19" key="1">
    <citation type="submission" date="2020-08" db="EMBL/GenBank/DDBJ databases">
        <title>Plant Genome Project.</title>
        <authorList>
            <person name="Zhang R.-G."/>
        </authorList>
    </citation>
    <scope>NUCLEOTIDE SEQUENCE [LARGE SCALE GENOMIC DNA]</scope>
    <source>
        <tissue evidence="18">Rhizome</tissue>
    </source>
</reference>
<evidence type="ECO:0000256" key="15">
    <source>
        <dbReference type="SAM" id="Coils"/>
    </source>
</evidence>
<evidence type="ECO:0000256" key="12">
    <source>
        <dbReference type="ARBA" id="ARBA00023242"/>
    </source>
</evidence>
<dbReference type="InterPro" id="IPR027409">
    <property type="entry name" value="GroEL-like_apical_dom_sf"/>
</dbReference>
<dbReference type="Gene3D" id="1.10.560.10">
    <property type="entry name" value="GroEL-like equatorial domain"/>
    <property type="match status" value="1"/>
</dbReference>
<dbReference type="Pfam" id="PF00118">
    <property type="entry name" value="Cpn60_TCP1"/>
    <property type="match status" value="1"/>
</dbReference>
<dbReference type="InterPro" id="IPR057853">
    <property type="entry name" value="Beta-prop_WDR11_2nd"/>
</dbReference>
<feature type="region of interest" description="Disordered" evidence="16">
    <location>
        <begin position="629"/>
        <end position="661"/>
    </location>
</feature>
<accession>A0A8J5LDX9</accession>
<keyword evidence="15" id="KW-0175">Coiled coil</keyword>
<evidence type="ECO:0000256" key="1">
    <source>
        <dbReference type="ARBA" id="ARBA00004123"/>
    </source>
</evidence>
<dbReference type="Gene3D" id="3.50.7.10">
    <property type="entry name" value="GroEL"/>
    <property type="match status" value="1"/>
</dbReference>
<evidence type="ECO:0000256" key="16">
    <source>
        <dbReference type="SAM" id="MobiDB-lite"/>
    </source>
</evidence>
<sequence length="1128" mass="122850">MSFRCSEDNSLNARDDLEIFEDDLEEEFDLEEYQDDEAFDEEDQDEEDGFSLFGGGIGNHGPLGAERHNLVGIDDNIEESRFESVFECRGAQLHILRGMEELMPSIGTYVPTPAVLLMGQLHLVSSTLTILVVPPPSLTTTLARGGNNPLVALGTQGGTIDVVDISATEIADYLGKIVLSGEGFEVELEDPVENIGVKLVRQAAAKTNDLAGDGTTTSVVLAQGMIAEGVKVVAAGANPVQITRGIEKTAKALVAELKKMSKEVEDSELADVASVSAGNNYEIGNMVAEAMNKVGRKGVVTLEEGKSAENNLYVVEGMQFDRGYISPYFVTDSEKMTAEYENCKLLLVDKKITNARDLISVLEDAIRGGYPVVIIAEDIEQEALATLVVNKLRGALKIAALKAPGFGECKSQYLDDIAILTGATVIRDEVGLSLDKADKDVLGTVAKIVLTKDSTTIVGDGSTQEEVNKRVAQIRNLIEVGAQTETELKEKKLRVEDALNATKAAVEEGIVVGGGCALLRLSSNVDAIKETLENDEQKVGADIVKKALSYPLKLIAKNAGVNGSVVTEKVLSNDNFKFGYNAATGNYEDLMAAGIIDPTKVVRCCLEHAASVAKTFLTSDVVVVDIKEPEPVPAGNPMDNSEGGMDGAGGDGGGASAKEAEDTTGNAVHSVGAPPPFLSKTYELVDDPATDAVVSWGPADNSFVVWNTTEFARDLLPKFFKHNNFSSFVRQLNTYGFKKVDPDRWEFANEGFLRGQKHLLRLINRRKSTHAHNQQQQPQTQNTIEVGKFGLEEEIERLKRDKNVLMLELVRLRQQQQSTDQQLNTMGQRLQGMDQRQQQMMSFLAKAMQSPGFLAQFVQQNDCNRRIVGLNKKRNRKDKLEVESTMQDGQIVKYQPLINEAAKAMLMQILKFDTSHRLDSFGNSQNYLIDNFQSPIEAFDGRSPLKRISGVTLSEMPTSSNEPSLPTSSGCSALPSLSVPSEIQASSVANVAPTDMHKTNISGIITPPHTQLGVSETSQVPSMMLNEHNHSYVGQNGGSFPMNYIPDFMNELPQIETEKFCSDADMDILNDDEKLPSVSDPFWEQLLTDNLLLGDAEEVDSGIHETEDAKLESGIGWDSAHDMDHLTE</sequence>
<dbReference type="InterPro" id="IPR018370">
    <property type="entry name" value="Chaperonin_Cpn60_CS"/>
</dbReference>
<dbReference type="PROSITE" id="PS00296">
    <property type="entry name" value="CHAPERONINS_CPN60"/>
    <property type="match status" value="1"/>
</dbReference>
<dbReference type="SUPFAM" id="SSF52029">
    <property type="entry name" value="GroEL apical domain-like"/>
    <property type="match status" value="1"/>
</dbReference>
<comment type="subunit">
    <text evidence="3">Homotrimer.</text>
</comment>
<evidence type="ECO:0000313" key="18">
    <source>
        <dbReference type="EMBL" id="KAG6514636.1"/>
    </source>
</evidence>
<evidence type="ECO:0000256" key="9">
    <source>
        <dbReference type="ARBA" id="ARBA00023125"/>
    </source>
</evidence>
<dbReference type="GO" id="GO:0140662">
    <property type="term" value="F:ATP-dependent protein folding chaperone"/>
    <property type="evidence" value="ECO:0007669"/>
    <property type="project" value="InterPro"/>
</dbReference>
<dbReference type="Pfam" id="PF23752">
    <property type="entry name" value="Beta-prop_WDR11_2nd"/>
    <property type="match status" value="1"/>
</dbReference>
<keyword evidence="11" id="KW-0143">Chaperone</keyword>
<keyword evidence="8" id="KW-0346">Stress response</keyword>
<protein>
    <recommendedName>
        <fullName evidence="17">HSF-type DNA-binding domain-containing protein</fullName>
    </recommendedName>
</protein>
<dbReference type="InterPro" id="IPR036388">
    <property type="entry name" value="WH-like_DNA-bd_sf"/>
</dbReference>
<feature type="compositionally biased region" description="Gly residues" evidence="16">
    <location>
        <begin position="644"/>
        <end position="655"/>
    </location>
</feature>
<evidence type="ECO:0000256" key="10">
    <source>
        <dbReference type="ARBA" id="ARBA00023163"/>
    </source>
</evidence>
<keyword evidence="10" id="KW-0804">Transcription</keyword>
<feature type="coiled-coil region" evidence="15">
    <location>
        <begin position="788"/>
        <end position="815"/>
    </location>
</feature>
<dbReference type="InterPro" id="IPR027410">
    <property type="entry name" value="TCP-1-like_intermed_sf"/>
</dbReference>
<dbReference type="GO" id="GO:0043565">
    <property type="term" value="F:sequence-specific DNA binding"/>
    <property type="evidence" value="ECO:0007669"/>
    <property type="project" value="InterPro"/>
</dbReference>
<dbReference type="GO" id="GO:0042026">
    <property type="term" value="P:protein refolding"/>
    <property type="evidence" value="ECO:0007669"/>
    <property type="project" value="InterPro"/>
</dbReference>
<evidence type="ECO:0000313" key="19">
    <source>
        <dbReference type="Proteomes" id="UP000734854"/>
    </source>
</evidence>
<dbReference type="Gene3D" id="1.10.10.10">
    <property type="entry name" value="Winged helix-like DNA-binding domain superfamily/Winged helix DNA-binding domain"/>
    <property type="match status" value="1"/>
</dbReference>
<evidence type="ECO:0000256" key="7">
    <source>
        <dbReference type="ARBA" id="ARBA00023015"/>
    </source>
</evidence>
<evidence type="ECO:0000259" key="17">
    <source>
        <dbReference type="PROSITE" id="PS00434"/>
    </source>
</evidence>
<dbReference type="InterPro" id="IPR002423">
    <property type="entry name" value="Cpn60/GroEL/TCP-1"/>
</dbReference>
<feature type="domain" description="HSF-type DNA-binding" evidence="17">
    <location>
        <begin position="716"/>
        <end position="740"/>
    </location>
</feature>
<dbReference type="Gene3D" id="3.30.260.10">
    <property type="entry name" value="TCP-1-like chaperonin intermediate domain"/>
    <property type="match status" value="1"/>
</dbReference>
<keyword evidence="4" id="KW-0597">Phosphoprotein</keyword>
<evidence type="ECO:0000256" key="5">
    <source>
        <dbReference type="ARBA" id="ARBA00022741"/>
    </source>
</evidence>
<dbReference type="PRINTS" id="PR00056">
    <property type="entry name" value="HSFDOMAIN"/>
</dbReference>
<dbReference type="SMART" id="SM00415">
    <property type="entry name" value="HSF"/>
    <property type="match status" value="1"/>
</dbReference>
<dbReference type="AlphaFoldDB" id="A0A8J5LDX9"/>
<keyword evidence="5" id="KW-0547">Nucleotide-binding</keyword>
<dbReference type="Pfam" id="PF00447">
    <property type="entry name" value="HSF_DNA-bind"/>
    <property type="match status" value="1"/>
</dbReference>
<dbReference type="SUPFAM" id="SSF46785">
    <property type="entry name" value="Winged helix' DNA-binding domain"/>
    <property type="match status" value="1"/>
</dbReference>
<evidence type="ECO:0000256" key="8">
    <source>
        <dbReference type="ARBA" id="ARBA00023016"/>
    </source>
</evidence>
<dbReference type="PROSITE" id="PS00434">
    <property type="entry name" value="HSF_DOMAIN"/>
    <property type="match status" value="1"/>
</dbReference>
<keyword evidence="19" id="KW-1185">Reference proteome</keyword>
<dbReference type="GO" id="GO:0005634">
    <property type="term" value="C:nucleus"/>
    <property type="evidence" value="ECO:0007669"/>
    <property type="project" value="UniProtKB-SubCell"/>
</dbReference>
<dbReference type="EMBL" id="JACMSC010000007">
    <property type="protein sequence ID" value="KAG6514636.1"/>
    <property type="molecule type" value="Genomic_DNA"/>
</dbReference>
<comment type="similarity">
    <text evidence="2 13">Belongs to the chaperonin (HSP60) family.</text>
</comment>
<keyword evidence="6" id="KW-0067">ATP-binding</keyword>
<comment type="subcellular location">
    <subcellularLocation>
        <location evidence="1">Nucleus</location>
    </subcellularLocation>
</comment>
<name>A0A8J5LDX9_ZINOF</name>
<evidence type="ECO:0000256" key="4">
    <source>
        <dbReference type="ARBA" id="ARBA00022553"/>
    </source>
</evidence>
<proteinExistence type="inferred from homology"/>